<name>A0AAG5DRT3_ANOAO</name>
<evidence type="ECO:0000313" key="2">
    <source>
        <dbReference type="Proteomes" id="UP000075880"/>
    </source>
</evidence>
<evidence type="ECO:0000313" key="1">
    <source>
        <dbReference type="EnsemblMetazoa" id="ENSAATROPP013861"/>
    </source>
</evidence>
<proteinExistence type="predicted"/>
<protein>
    <submittedName>
        <fullName evidence="1">Uncharacterized protein</fullName>
    </submittedName>
</protein>
<accession>A0AAG5DRT3</accession>
<keyword evidence="2" id="KW-1185">Reference proteome</keyword>
<dbReference type="EnsemblMetazoa" id="ENSAATROPT015532">
    <property type="protein sequence ID" value="ENSAATROPP013861"/>
    <property type="gene ID" value="ENSAATROPG012663"/>
</dbReference>
<sequence length="100" mass="10553">MSSFNCLISLSFSSLSFLINSLSLAISCISFRISITVLCSSVTSPSPFAFRLLVAIVLTVSDRSAAYSAAAATADEQPTTAGGVVDAASMMPTDYRRWCL</sequence>
<organism evidence="1 2">
    <name type="scientific">Anopheles atroparvus</name>
    <name type="common">European mosquito</name>
    <dbReference type="NCBI Taxonomy" id="41427"/>
    <lineage>
        <taxon>Eukaryota</taxon>
        <taxon>Metazoa</taxon>
        <taxon>Ecdysozoa</taxon>
        <taxon>Arthropoda</taxon>
        <taxon>Hexapoda</taxon>
        <taxon>Insecta</taxon>
        <taxon>Pterygota</taxon>
        <taxon>Neoptera</taxon>
        <taxon>Endopterygota</taxon>
        <taxon>Diptera</taxon>
        <taxon>Nematocera</taxon>
        <taxon>Culicoidea</taxon>
        <taxon>Culicidae</taxon>
        <taxon>Anophelinae</taxon>
        <taxon>Anopheles</taxon>
    </lineage>
</organism>
<reference evidence="1" key="1">
    <citation type="submission" date="2024-04" db="UniProtKB">
        <authorList>
            <consortium name="EnsemblMetazoa"/>
        </authorList>
    </citation>
    <scope>IDENTIFICATION</scope>
    <source>
        <strain evidence="1">EBRO</strain>
    </source>
</reference>
<dbReference type="AlphaFoldDB" id="A0AAG5DRT3"/>
<dbReference type="Proteomes" id="UP000075880">
    <property type="component" value="Unassembled WGS sequence"/>
</dbReference>